<feature type="chain" id="PRO_5013329897" evidence="1">
    <location>
        <begin position="26"/>
        <end position="400"/>
    </location>
</feature>
<organism evidence="2 3">
    <name type="scientific">Pseudoxanthomonas wuyuanensis</name>
    <dbReference type="NCBI Taxonomy" id="1073196"/>
    <lineage>
        <taxon>Bacteria</taxon>
        <taxon>Pseudomonadati</taxon>
        <taxon>Pseudomonadota</taxon>
        <taxon>Gammaproteobacteria</taxon>
        <taxon>Lysobacterales</taxon>
        <taxon>Lysobacteraceae</taxon>
        <taxon>Pseudoxanthomonas</taxon>
    </lineage>
</organism>
<keyword evidence="1" id="KW-0732">Signal</keyword>
<dbReference type="Proteomes" id="UP000219374">
    <property type="component" value="Unassembled WGS sequence"/>
</dbReference>
<dbReference type="OrthoDB" id="6193439at2"/>
<evidence type="ECO:0000256" key="1">
    <source>
        <dbReference type="SAM" id="SignalP"/>
    </source>
</evidence>
<protein>
    <submittedName>
        <fullName evidence="2">Uncharacterized protein</fullName>
    </submittedName>
</protein>
<proteinExistence type="predicted"/>
<feature type="signal peptide" evidence="1">
    <location>
        <begin position="1"/>
        <end position="25"/>
    </location>
</feature>
<keyword evidence="3" id="KW-1185">Reference proteome</keyword>
<dbReference type="EMBL" id="OCND01000012">
    <property type="protein sequence ID" value="SOD57089.1"/>
    <property type="molecule type" value="Genomic_DNA"/>
</dbReference>
<sequence length="400" mass="44917">MESRYLLRLVSLIALTVASLQTAWATPRMTRFDPATHGFRFVNTFNNDVIREVDFRTSGLCGGMVYSAMDYFNASMPIPQQAYRPAVNTPLHDYIYKRQVASLTENMDKWAELGFNPLGARNGEFFRWGLQGFSGGRLQELRARIDRGQPAPLGLWHYDGARGGDHQVLAIGYDLGRYRGDLGAHQEDLRIFVYDPNYPGRTLTLVPDLSRGGYRYLEEDKLWLTYFVDAKYRAQRPSIPATVVVAPADASLVRELLVTIETGGDDLRGGNDNVDLVLNTRSGRQSWRNANGGRRWLGNYSQTLSLPVRNTRLSDLRSLDLLTHFGGGIGGDNWNVDCVIVYAVTGDNTYKIYEQRGAPLVRFTGQVHSYTASFDVPGRFLRLKAPLKLDASKISLPPPR</sequence>
<dbReference type="AlphaFoldDB" id="A0A286DEM7"/>
<accession>A0A286DEM7</accession>
<name>A0A286DEM7_9GAMM</name>
<dbReference type="RefSeq" id="WP_097123421.1">
    <property type="nucleotide sequence ID" value="NZ_OCND01000012.1"/>
</dbReference>
<reference evidence="2 3" key="1">
    <citation type="submission" date="2017-09" db="EMBL/GenBank/DDBJ databases">
        <authorList>
            <person name="Ehlers B."/>
            <person name="Leendertz F.H."/>
        </authorList>
    </citation>
    <scope>NUCLEOTIDE SEQUENCE [LARGE SCALE GENOMIC DNA]</scope>
    <source>
        <strain evidence="2 3">CGMCC 1.10978</strain>
    </source>
</reference>
<gene>
    <name evidence="2" type="ORF">SAMN06296416_11215</name>
</gene>
<evidence type="ECO:0000313" key="2">
    <source>
        <dbReference type="EMBL" id="SOD57089.1"/>
    </source>
</evidence>
<evidence type="ECO:0000313" key="3">
    <source>
        <dbReference type="Proteomes" id="UP000219374"/>
    </source>
</evidence>